<dbReference type="PANTHER" id="PTHR43860">
    <property type="entry name" value="BETAINE ALDEHYDE DEHYDROGENASE"/>
    <property type="match status" value="1"/>
</dbReference>
<evidence type="ECO:0000259" key="9">
    <source>
        <dbReference type="Pfam" id="PF00171"/>
    </source>
</evidence>
<dbReference type="Pfam" id="PF00171">
    <property type="entry name" value="Aldedh"/>
    <property type="match status" value="1"/>
</dbReference>
<dbReference type="FunFam" id="3.40.605.10:FF:000007">
    <property type="entry name" value="NAD/NADP-dependent betaine aldehyde dehydrogenase"/>
    <property type="match status" value="1"/>
</dbReference>
<comment type="similarity">
    <text evidence="1 8">Belongs to the aldehyde dehydrogenase family.</text>
</comment>
<gene>
    <name evidence="10" type="primary">betB</name>
    <name evidence="10" type="ORF">NCTC11048_00703</name>
</gene>
<keyword evidence="3" id="KW-0520">NAD</keyword>
<dbReference type="InterPro" id="IPR016162">
    <property type="entry name" value="Ald_DH_N"/>
</dbReference>
<organism evidence="10 11">
    <name type="scientific">Staphylococcus intermedius NCTC 11048</name>
    <dbReference type="NCBI Taxonomy" id="1141106"/>
    <lineage>
        <taxon>Bacteria</taxon>
        <taxon>Bacillati</taxon>
        <taxon>Bacillota</taxon>
        <taxon>Bacilli</taxon>
        <taxon>Bacillales</taxon>
        <taxon>Staphylococcaceae</taxon>
        <taxon>Staphylococcus</taxon>
        <taxon>Staphylococcus intermedius group</taxon>
    </lineage>
</organism>
<dbReference type="GO" id="GO:0019285">
    <property type="term" value="P:glycine betaine biosynthetic process from choline"/>
    <property type="evidence" value="ECO:0007669"/>
    <property type="project" value="InterPro"/>
</dbReference>
<dbReference type="InterPro" id="IPR016160">
    <property type="entry name" value="Ald_DH_CS_CYS"/>
</dbReference>
<dbReference type="EMBL" id="UHDP01000003">
    <property type="protein sequence ID" value="SUM45715.1"/>
    <property type="molecule type" value="Genomic_DNA"/>
</dbReference>
<dbReference type="InterPro" id="IPR016163">
    <property type="entry name" value="Ald_DH_C"/>
</dbReference>
<evidence type="ECO:0000256" key="2">
    <source>
        <dbReference type="ARBA" id="ARBA00023002"/>
    </source>
</evidence>
<dbReference type="InterPro" id="IPR015590">
    <property type="entry name" value="Aldehyde_DH_dom"/>
</dbReference>
<evidence type="ECO:0000256" key="3">
    <source>
        <dbReference type="ARBA" id="ARBA00023027"/>
    </source>
</evidence>
<keyword evidence="11" id="KW-1185">Reference proteome</keyword>
<dbReference type="RefSeq" id="WP_019168439.1">
    <property type="nucleotide sequence ID" value="NZ_CAIB01000145.1"/>
</dbReference>
<comment type="catalytic activity">
    <reaction evidence="5">
        <text>an aldehyde + NAD(+) + H2O = a carboxylate + NADH + 2 H(+)</text>
        <dbReference type="Rhea" id="RHEA:16185"/>
        <dbReference type="ChEBI" id="CHEBI:15377"/>
        <dbReference type="ChEBI" id="CHEBI:15378"/>
        <dbReference type="ChEBI" id="CHEBI:17478"/>
        <dbReference type="ChEBI" id="CHEBI:29067"/>
        <dbReference type="ChEBI" id="CHEBI:57540"/>
        <dbReference type="ChEBI" id="CHEBI:57945"/>
        <dbReference type="EC" id="1.2.1.3"/>
    </reaction>
</comment>
<dbReference type="PROSITE" id="PS00070">
    <property type="entry name" value="ALDEHYDE_DEHYDR_CYS"/>
    <property type="match status" value="1"/>
</dbReference>
<dbReference type="GO" id="GO:0008802">
    <property type="term" value="F:betaine-aldehyde dehydrogenase (NAD+) activity"/>
    <property type="evidence" value="ECO:0007669"/>
    <property type="project" value="UniProtKB-UniRule"/>
</dbReference>
<dbReference type="CDD" id="cd07119">
    <property type="entry name" value="ALDH_BADH-GbsA"/>
    <property type="match status" value="1"/>
</dbReference>
<feature type="domain" description="Aldehyde dehydrogenase" evidence="9">
    <location>
        <begin position="17"/>
        <end position="482"/>
    </location>
</feature>
<dbReference type="InterPro" id="IPR011264">
    <property type="entry name" value="BADH"/>
</dbReference>
<dbReference type="InterPro" id="IPR029510">
    <property type="entry name" value="Ald_DH_CS_GLU"/>
</dbReference>
<dbReference type="AlphaFoldDB" id="A0A380G3W6"/>
<dbReference type="Gene3D" id="3.40.605.10">
    <property type="entry name" value="Aldehyde Dehydrogenase, Chain A, domain 1"/>
    <property type="match status" value="1"/>
</dbReference>
<protein>
    <recommendedName>
        <fullName evidence="6">Betaine-aldehyde dehydrogenase</fullName>
        <ecNumber evidence="6">1.2.1.8</ecNumber>
    </recommendedName>
</protein>
<dbReference type="FunFam" id="3.40.605.10:FF:000026">
    <property type="entry name" value="Aldehyde dehydrogenase, putative"/>
    <property type="match status" value="1"/>
</dbReference>
<sequence length="497" mass="54693">MEAVNRLSRRQYIDGEWVESSNKATREIINPYNQEVILEVSEGTEADVERAILAARRAFDEGTYANETGEAKGQKVRAIADKIKENREELAYLETLDTGKTYEESLVDMDDIHNVFMYFAGLADKDGGELINSPIENTESKVVKEPIGVVTQITPWNYPLLQASWKIAPALATGCSLVMKPSEITPLTTIRVFELMEEVGFPKGVINLVLGAGSEIGDVLSSHPEVDLVSFTGGIKTGKHIMKKAADHVTNIALELGGKNPNIIFDDADFELAVDQALNGGFFHAGQVCSAGSRIIVHNAIKDKFEAALIDAVKRIRLGNGFDKSTELGPLISAEHRAKVESYMEVAKEDGATIAVGGQRPEREDLQNGFFFEPTVITNCDTSMRIVQEEVFGPVVTVEGFDTEEEAIRLANDSIYGLAGGVFTKDIGKAQRVASKMRMGTVWINDFHPYFAQAPWGGYKQSGIGRELGHQGLEEYLETKHILMNTNPEPVKWFSQS</sequence>
<proteinExistence type="inferred from homology"/>
<evidence type="ECO:0000256" key="5">
    <source>
        <dbReference type="ARBA" id="ARBA00049194"/>
    </source>
</evidence>
<dbReference type="STRING" id="1141106.GCA_000308095_01365"/>
<name>A0A380G3W6_STAIN</name>
<dbReference type="OrthoDB" id="9762913at2"/>
<evidence type="ECO:0000256" key="8">
    <source>
        <dbReference type="RuleBase" id="RU003345"/>
    </source>
</evidence>
<dbReference type="EC" id="1.2.1.8" evidence="6"/>
<dbReference type="SUPFAM" id="SSF53720">
    <property type="entry name" value="ALDH-like"/>
    <property type="match status" value="1"/>
</dbReference>
<dbReference type="GO" id="GO:0046872">
    <property type="term" value="F:metal ion binding"/>
    <property type="evidence" value="ECO:0007669"/>
    <property type="project" value="InterPro"/>
</dbReference>
<dbReference type="PANTHER" id="PTHR43860:SF2">
    <property type="entry name" value="BETAINE ALDEHYDE DEHYDROGENASE-RELATED"/>
    <property type="match status" value="1"/>
</dbReference>
<evidence type="ECO:0000313" key="11">
    <source>
        <dbReference type="Proteomes" id="UP000255549"/>
    </source>
</evidence>
<dbReference type="PROSITE" id="PS00687">
    <property type="entry name" value="ALDEHYDE_DEHYDR_GLU"/>
    <property type="match status" value="1"/>
</dbReference>
<accession>A0A380G3W6</accession>
<dbReference type="InterPro" id="IPR016161">
    <property type="entry name" value="Ald_DH/histidinol_DH"/>
</dbReference>
<comment type="pathway">
    <text evidence="4">Amine and polyamine biosynthesis; betaine biosynthesis via choline pathway; betaine from betaine aldehyde: step 1/1.</text>
</comment>
<dbReference type="FunFam" id="3.40.309.10:FF:000012">
    <property type="entry name" value="Betaine aldehyde dehydrogenase"/>
    <property type="match status" value="1"/>
</dbReference>
<reference evidence="10 11" key="1">
    <citation type="submission" date="2018-06" db="EMBL/GenBank/DDBJ databases">
        <authorList>
            <consortium name="Pathogen Informatics"/>
            <person name="Doyle S."/>
        </authorList>
    </citation>
    <scope>NUCLEOTIDE SEQUENCE [LARGE SCALE GENOMIC DNA]</scope>
    <source>
        <strain evidence="11">NCTC 11048</strain>
    </source>
</reference>
<dbReference type="Gene3D" id="3.40.309.10">
    <property type="entry name" value="Aldehyde Dehydrogenase, Chain A, domain 2"/>
    <property type="match status" value="1"/>
</dbReference>
<evidence type="ECO:0000256" key="6">
    <source>
        <dbReference type="NCBIfam" id="TIGR01804"/>
    </source>
</evidence>
<dbReference type="NCBIfam" id="TIGR01804">
    <property type="entry name" value="BADH"/>
    <property type="match status" value="1"/>
</dbReference>
<feature type="active site" evidence="7">
    <location>
        <position position="255"/>
    </location>
</feature>
<evidence type="ECO:0000256" key="1">
    <source>
        <dbReference type="ARBA" id="ARBA00009986"/>
    </source>
</evidence>
<dbReference type="Proteomes" id="UP000255549">
    <property type="component" value="Unassembled WGS sequence"/>
</dbReference>
<evidence type="ECO:0000256" key="7">
    <source>
        <dbReference type="PROSITE-ProRule" id="PRU10007"/>
    </source>
</evidence>
<evidence type="ECO:0000256" key="4">
    <source>
        <dbReference type="ARBA" id="ARBA00037921"/>
    </source>
</evidence>
<evidence type="ECO:0000313" key="10">
    <source>
        <dbReference type="EMBL" id="SUM45715.1"/>
    </source>
</evidence>
<keyword evidence="2 8" id="KW-0560">Oxidoreductase</keyword>